<comment type="caution">
    <text evidence="3">The sequence shown here is derived from an EMBL/GenBank/DDBJ whole genome shotgun (WGS) entry which is preliminary data.</text>
</comment>
<gene>
    <name evidence="3" type="ORF">HNR40_010653</name>
</gene>
<name>A0A7W8AFC3_9ACTN</name>
<dbReference type="Pfam" id="PF17765">
    <property type="entry name" value="MLTR_LBD"/>
    <property type="match status" value="1"/>
</dbReference>
<accession>A0A7W8AFC3</accession>
<proteinExistence type="predicted"/>
<feature type="region of interest" description="Disordered" evidence="1">
    <location>
        <begin position="1"/>
        <end position="23"/>
    </location>
</feature>
<evidence type="ECO:0000259" key="2">
    <source>
        <dbReference type="Pfam" id="PF17765"/>
    </source>
</evidence>
<feature type="domain" description="MmyB-like transcription regulator ligand binding" evidence="2">
    <location>
        <begin position="8"/>
        <end position="59"/>
    </location>
</feature>
<dbReference type="RefSeq" id="WP_184976312.1">
    <property type="nucleotide sequence ID" value="NZ_JACHIN010000031.1"/>
</dbReference>
<keyword evidence="4" id="KW-1185">Reference proteome</keyword>
<evidence type="ECO:0000313" key="3">
    <source>
        <dbReference type="EMBL" id="MBB5085139.1"/>
    </source>
</evidence>
<organism evidence="3 4">
    <name type="scientific">Nonomuraea endophytica</name>
    <dbReference type="NCBI Taxonomy" id="714136"/>
    <lineage>
        <taxon>Bacteria</taxon>
        <taxon>Bacillati</taxon>
        <taxon>Actinomycetota</taxon>
        <taxon>Actinomycetes</taxon>
        <taxon>Streptosporangiales</taxon>
        <taxon>Streptosporangiaceae</taxon>
        <taxon>Nonomuraea</taxon>
    </lineage>
</organism>
<sequence length="69" mass="7328">MDRARRPAQISGATTFDHPIAGRIPLDGEFLTGTAEPEQQLMVLTSAPGSPAAEALRFLGSWAQPPQPT</sequence>
<reference evidence="3 4" key="1">
    <citation type="submission" date="2020-08" db="EMBL/GenBank/DDBJ databases">
        <title>Genomic Encyclopedia of Type Strains, Phase IV (KMG-IV): sequencing the most valuable type-strain genomes for metagenomic binning, comparative biology and taxonomic classification.</title>
        <authorList>
            <person name="Goeker M."/>
        </authorList>
    </citation>
    <scope>NUCLEOTIDE SEQUENCE [LARGE SCALE GENOMIC DNA]</scope>
    <source>
        <strain evidence="3 4">DSM 45385</strain>
    </source>
</reference>
<dbReference type="AlphaFoldDB" id="A0A7W8AFC3"/>
<evidence type="ECO:0000256" key="1">
    <source>
        <dbReference type="SAM" id="MobiDB-lite"/>
    </source>
</evidence>
<dbReference type="InterPro" id="IPR041413">
    <property type="entry name" value="MLTR_LBD"/>
</dbReference>
<dbReference type="EMBL" id="JACHIN010000031">
    <property type="protein sequence ID" value="MBB5085139.1"/>
    <property type="molecule type" value="Genomic_DNA"/>
</dbReference>
<protein>
    <recommendedName>
        <fullName evidence="2">MmyB-like transcription regulator ligand binding domain-containing protein</fullName>
    </recommendedName>
</protein>
<evidence type="ECO:0000313" key="4">
    <source>
        <dbReference type="Proteomes" id="UP000568380"/>
    </source>
</evidence>
<dbReference type="Proteomes" id="UP000568380">
    <property type="component" value="Unassembled WGS sequence"/>
</dbReference>